<comment type="subcellular location">
    <subcellularLocation>
        <location evidence="1 5">Secreted</location>
    </subcellularLocation>
</comment>
<sequence length="63" mass="7149">MLCIPVFIILLLLVSPAAILPVESELQRDLTRVSPKDFAMRTAQHVPFMDRLRRCCPYSICCG</sequence>
<name>A0A291C2B6_9COND</name>
<evidence type="ECO:0000256" key="2">
    <source>
        <dbReference type="ARBA" id="ARBA00022525"/>
    </source>
</evidence>
<evidence type="ECO:0000256" key="3">
    <source>
        <dbReference type="ARBA" id="ARBA00022656"/>
    </source>
</evidence>
<dbReference type="GO" id="GO:0090729">
    <property type="term" value="F:toxin activity"/>
    <property type="evidence" value="ECO:0007669"/>
    <property type="project" value="UniProtKB-UniRule"/>
</dbReference>
<dbReference type="AlphaFoldDB" id="A0A291C2B6"/>
<evidence type="ECO:0000256" key="1">
    <source>
        <dbReference type="ARBA" id="ARBA00004613"/>
    </source>
</evidence>
<feature type="signal peptide" evidence="5">
    <location>
        <begin position="1"/>
        <end position="19"/>
    </location>
</feature>
<keyword evidence="3 5" id="KW-0800">Toxin</keyword>
<dbReference type="GO" id="GO:0005576">
    <property type="term" value="C:extracellular region"/>
    <property type="evidence" value="ECO:0007669"/>
    <property type="project" value="UniProtKB-SubCell"/>
</dbReference>
<keyword evidence="4 5" id="KW-0732">Signal</keyword>
<proteinExistence type="evidence at transcript level"/>
<accession>A0A291C2B6</accession>
<reference evidence="6" key="1">
    <citation type="journal article" date="2017" name="Genome Biol. Evol.">
        <title>Divergence of the Venom Exogene Repertoire in Two Sister Species of Turriconus.</title>
        <authorList>
            <person name="Li Q."/>
            <person name="Barghi N."/>
            <person name="Lu A."/>
            <person name="Fedosov A.E."/>
            <person name="Bandyopadhyay P.K."/>
            <person name="Lluisma A.O."/>
            <person name="Concepcion G.P."/>
            <person name="Yandell M."/>
            <person name="Olivera B.M."/>
            <person name="Safavi-Hemami H."/>
        </authorList>
    </citation>
    <scope>NUCLEOTIDE SEQUENCE</scope>
    <source>
        <strain evidence="6">T_Amz5.8</strain>
    </source>
</reference>
<evidence type="ECO:0000256" key="4">
    <source>
        <dbReference type="ARBA" id="ARBA00022729"/>
    </source>
</evidence>
<dbReference type="EMBL" id="MF576732">
    <property type="protein sequence ID" value="ATF27566.1"/>
    <property type="molecule type" value="mRNA"/>
</dbReference>
<protein>
    <recommendedName>
        <fullName evidence="5">Conotoxin</fullName>
    </recommendedName>
</protein>
<organism evidence="6">
    <name type="scientific">Conus andremenezi</name>
    <dbReference type="NCBI Taxonomy" id="1077466"/>
    <lineage>
        <taxon>Eukaryota</taxon>
        <taxon>Metazoa</taxon>
        <taxon>Spiralia</taxon>
        <taxon>Lophotrochozoa</taxon>
        <taxon>Mollusca</taxon>
        <taxon>Gastropoda</taxon>
        <taxon>Caenogastropoda</taxon>
        <taxon>Neogastropoda</taxon>
        <taxon>Conoidea</taxon>
        <taxon>Conidae</taxon>
        <taxon>Conus</taxon>
        <taxon>Turriconus</taxon>
    </lineage>
</organism>
<comment type="similarity">
    <text evidence="5">Belongs to the conotoxin T superfamily.</text>
</comment>
<reference evidence="6" key="2">
    <citation type="submission" date="2017-07" db="EMBL/GenBank/DDBJ databases">
        <authorList>
            <person name="Sun Z.S."/>
            <person name="Albrecht U."/>
            <person name="Echele G."/>
            <person name="Lee C.C."/>
        </authorList>
    </citation>
    <scope>NUCLEOTIDE SEQUENCE</scope>
    <source>
        <strain evidence="6">T_Amz5.8</strain>
    </source>
</reference>
<feature type="chain" id="PRO_5028511083" description="Conotoxin" evidence="5">
    <location>
        <begin position="20"/>
        <end position="63"/>
    </location>
</feature>
<keyword evidence="2 5" id="KW-0964">Secreted</keyword>
<dbReference type="Pfam" id="PF16981">
    <property type="entry name" value="Chi-conotoxin"/>
    <property type="match status" value="1"/>
</dbReference>
<dbReference type="InterPro" id="IPR031565">
    <property type="entry name" value="T-conotoxin"/>
</dbReference>
<evidence type="ECO:0000313" key="6">
    <source>
        <dbReference type="EMBL" id="ATF27566.1"/>
    </source>
</evidence>
<evidence type="ECO:0000256" key="5">
    <source>
        <dbReference type="RuleBase" id="RU367125"/>
    </source>
</evidence>